<gene>
    <name evidence="1" type="ORF">SAMN05216258_110116</name>
</gene>
<sequence length="246" mass="26071">MTRRPSPRVFGRAPIPCVSALRGVDRRAVLAGGLAGGLAAALPLPGRAAGAASRRFEVLRDGDPIGEQVTSVTRDGEALEVTVRVRILVKVLGIGAYRYELDSRERWEGGRLVSLDGETNDDGERQVATVRREGGRLVSSGTWSGEVPDGAATTTYWTPDFLQRGTWISTQTGRPLAVSVAQAGAAEIPGPSGALAVQRWQVSGDIDLALFYDDRGEWMGSAFDAGGETARFRALDAAPALAPLWG</sequence>
<name>A0A1I3LNP3_9RHOB</name>
<reference evidence="1 2" key="1">
    <citation type="submission" date="2016-10" db="EMBL/GenBank/DDBJ databases">
        <authorList>
            <person name="de Groot N.N."/>
        </authorList>
    </citation>
    <scope>NUCLEOTIDE SEQUENCE [LARGE SCALE GENOMIC DNA]</scope>
    <source>
        <strain evidence="1 2">CGMCC 1.11030</strain>
    </source>
</reference>
<keyword evidence="2" id="KW-1185">Reference proteome</keyword>
<dbReference type="Pfam" id="PF19630">
    <property type="entry name" value="DUF6134"/>
    <property type="match status" value="1"/>
</dbReference>
<accession>A0A1I3LNP3</accession>
<proteinExistence type="predicted"/>
<dbReference type="InterPro" id="IPR045767">
    <property type="entry name" value="DUF6134"/>
</dbReference>
<dbReference type="AlphaFoldDB" id="A0A1I3LNP3"/>
<organism evidence="1 2">
    <name type="scientific">Albimonas pacifica</name>
    <dbReference type="NCBI Taxonomy" id="1114924"/>
    <lineage>
        <taxon>Bacteria</taxon>
        <taxon>Pseudomonadati</taxon>
        <taxon>Pseudomonadota</taxon>
        <taxon>Alphaproteobacteria</taxon>
        <taxon>Rhodobacterales</taxon>
        <taxon>Paracoccaceae</taxon>
        <taxon>Albimonas</taxon>
    </lineage>
</organism>
<dbReference type="PROSITE" id="PS51318">
    <property type="entry name" value="TAT"/>
    <property type="match status" value="1"/>
</dbReference>
<dbReference type="OrthoDB" id="6086999at2"/>
<protein>
    <submittedName>
        <fullName evidence="1">Uncharacterized protein</fullName>
    </submittedName>
</protein>
<evidence type="ECO:0000313" key="2">
    <source>
        <dbReference type="Proteomes" id="UP000199377"/>
    </source>
</evidence>
<dbReference type="STRING" id="1114924.SAMN05216258_110116"/>
<dbReference type="EMBL" id="FOQH01000010">
    <property type="protein sequence ID" value="SFI86351.1"/>
    <property type="molecule type" value="Genomic_DNA"/>
</dbReference>
<dbReference type="RefSeq" id="WP_092863324.1">
    <property type="nucleotide sequence ID" value="NZ_FOQH01000010.1"/>
</dbReference>
<dbReference type="InterPro" id="IPR006311">
    <property type="entry name" value="TAT_signal"/>
</dbReference>
<dbReference type="Proteomes" id="UP000199377">
    <property type="component" value="Unassembled WGS sequence"/>
</dbReference>
<evidence type="ECO:0000313" key="1">
    <source>
        <dbReference type="EMBL" id="SFI86351.1"/>
    </source>
</evidence>